<dbReference type="Pfam" id="PF00925">
    <property type="entry name" value="GTP_cyclohydro2"/>
    <property type="match status" value="1"/>
</dbReference>
<organism evidence="16 18">
    <name type="scientific">Sphingobium indicum F2</name>
    <dbReference type="NCBI Taxonomy" id="1450518"/>
    <lineage>
        <taxon>Bacteria</taxon>
        <taxon>Pseudomonadati</taxon>
        <taxon>Pseudomonadota</taxon>
        <taxon>Alphaproteobacteria</taxon>
        <taxon>Sphingomonadales</taxon>
        <taxon>Sphingomonadaceae</taxon>
        <taxon>Sphingobium</taxon>
    </lineage>
</organism>
<sequence>MPSSGAMASMEDIVDDAGRGEPCVLVDSDDEDAEGSILWPAAFADAAAISFMATHARGLICLAITAQRADELRLELMAPRAPSSEGRPFTVSIEAREGVTTGISAHDRARTIQVAIAADSLPSDLVSPGHVFPMVARDGGVLARADHVEAAVDIARLAGLAPAGVVCGVLNADGSTARLRDLREFAARHGLRIGSIADLIEYRRRLECQVEEVRRGPFKSLYGDFTMHVFRNRIDDTEHVALTRGRIGPGMPTLVRMHQVDMATDLLAHAEARQAYLPSAMRMIANQEGPAALVLVRDPDQDWLSRRMAGMQDKAAKQMALRDYGVGAQILLALGVRDMILLSSSRVKLAALAGYGLNIVERRPIQTIL</sequence>
<dbReference type="NCBIfam" id="TIGR00506">
    <property type="entry name" value="ribB"/>
    <property type="match status" value="1"/>
</dbReference>
<dbReference type="PANTHER" id="PTHR21327">
    <property type="entry name" value="GTP CYCLOHYDROLASE II-RELATED"/>
    <property type="match status" value="1"/>
</dbReference>
<dbReference type="EC" id="4.1.99.12" evidence="8"/>
<evidence type="ECO:0000313" key="16">
    <source>
        <dbReference type="EMBL" id="KER34966.1"/>
    </source>
</evidence>
<evidence type="ECO:0000256" key="10">
    <source>
        <dbReference type="ARBA" id="ARBA00022619"/>
    </source>
</evidence>
<keyword evidence="11" id="KW-0479">Metal-binding</keyword>
<dbReference type="GO" id="GO:0009231">
    <property type="term" value="P:riboflavin biosynthetic process"/>
    <property type="evidence" value="ECO:0007669"/>
    <property type="project" value="UniProtKB-UniPathway"/>
</dbReference>
<evidence type="ECO:0000313" key="18">
    <source>
        <dbReference type="Proteomes" id="UP000028135"/>
    </source>
</evidence>
<keyword evidence="13" id="KW-0464">Manganese</keyword>
<dbReference type="SUPFAM" id="SSF142695">
    <property type="entry name" value="RibA-like"/>
    <property type="match status" value="1"/>
</dbReference>
<dbReference type="SUPFAM" id="SSF55821">
    <property type="entry name" value="YrdC/RibB"/>
    <property type="match status" value="1"/>
</dbReference>
<dbReference type="PIRSF" id="PIRSF001259">
    <property type="entry name" value="RibA"/>
    <property type="match status" value="1"/>
</dbReference>
<dbReference type="EMBL" id="JANF02000089">
    <property type="protein sequence ID" value="KER34966.1"/>
    <property type="molecule type" value="Genomic_DNA"/>
</dbReference>
<evidence type="ECO:0000256" key="12">
    <source>
        <dbReference type="ARBA" id="ARBA00022842"/>
    </source>
</evidence>
<comment type="cofactor">
    <cofactor evidence="3">
        <name>Mg(2+)</name>
        <dbReference type="ChEBI" id="CHEBI:18420"/>
    </cofactor>
</comment>
<dbReference type="UniPathway" id="UPA00275">
    <property type="reaction ID" value="UER00399"/>
</dbReference>
<evidence type="ECO:0000256" key="7">
    <source>
        <dbReference type="ARBA" id="ARBA00008976"/>
    </source>
</evidence>
<dbReference type="GO" id="GO:0008686">
    <property type="term" value="F:3,4-dihydroxy-2-butanone-4-phosphate synthase activity"/>
    <property type="evidence" value="ECO:0007669"/>
    <property type="project" value="UniProtKB-EC"/>
</dbReference>
<evidence type="ECO:0000256" key="2">
    <source>
        <dbReference type="ARBA" id="ARBA00001936"/>
    </source>
</evidence>
<accession>A0A8E0WPJ8</accession>
<evidence type="ECO:0000259" key="15">
    <source>
        <dbReference type="Pfam" id="PF00925"/>
    </source>
</evidence>
<dbReference type="Proteomes" id="UP000028135">
    <property type="component" value="Unassembled WGS sequence"/>
</dbReference>
<evidence type="ECO:0000256" key="14">
    <source>
        <dbReference type="ARBA" id="ARBA00023239"/>
    </source>
</evidence>
<dbReference type="GO" id="GO:0005829">
    <property type="term" value="C:cytosol"/>
    <property type="evidence" value="ECO:0007669"/>
    <property type="project" value="TreeGrafter"/>
</dbReference>
<protein>
    <recommendedName>
        <fullName evidence="9">3,4-dihydroxy-2-butanone 4-phosphate synthase</fullName>
        <ecNumber evidence="8">4.1.99.12</ecNumber>
    </recommendedName>
</protein>
<feature type="domain" description="GTP cyclohydrolase II" evidence="15">
    <location>
        <begin position="217"/>
        <end position="364"/>
    </location>
</feature>
<comment type="similarity">
    <text evidence="6">In the N-terminal section; belongs to the DHBP synthase family.</text>
</comment>
<dbReference type="Gene3D" id="3.40.50.10990">
    <property type="entry name" value="GTP cyclohydrolase II"/>
    <property type="match status" value="1"/>
</dbReference>
<evidence type="ECO:0000256" key="8">
    <source>
        <dbReference type="ARBA" id="ARBA00012153"/>
    </source>
</evidence>
<dbReference type="InterPro" id="IPR036144">
    <property type="entry name" value="RibA-like_sf"/>
</dbReference>
<comment type="catalytic activity">
    <reaction evidence="1">
        <text>D-ribulose 5-phosphate = (2S)-2-hydroxy-3-oxobutyl phosphate + formate + H(+)</text>
        <dbReference type="Rhea" id="RHEA:18457"/>
        <dbReference type="ChEBI" id="CHEBI:15378"/>
        <dbReference type="ChEBI" id="CHEBI:15740"/>
        <dbReference type="ChEBI" id="CHEBI:58121"/>
        <dbReference type="ChEBI" id="CHEBI:58830"/>
        <dbReference type="EC" id="4.1.99.12"/>
    </reaction>
</comment>
<dbReference type="InterPro" id="IPR032677">
    <property type="entry name" value="GTP_cyclohydro_II"/>
</dbReference>
<evidence type="ECO:0000256" key="9">
    <source>
        <dbReference type="ARBA" id="ARBA00018836"/>
    </source>
</evidence>
<comment type="similarity">
    <text evidence="7">In the C-terminal section; belongs to the GTP cyclohydrolase II family.</text>
</comment>
<comment type="pathway">
    <text evidence="5">Cofactor biosynthesis; riboflavin biosynthesis; 2-hydroxy-3-oxobutyl phosphate from D-ribulose 5-phosphate: step 1/1.</text>
</comment>
<keyword evidence="10" id="KW-0686">Riboflavin biosynthesis</keyword>
<dbReference type="InterPro" id="IPR000422">
    <property type="entry name" value="DHBP_synthase_RibB"/>
</dbReference>
<gene>
    <name evidence="17" type="ORF">AL00_15615</name>
    <name evidence="16" type="ORF">AL00_18870</name>
</gene>
<evidence type="ECO:0000256" key="6">
    <source>
        <dbReference type="ARBA" id="ARBA00005520"/>
    </source>
</evidence>
<comment type="function">
    <text evidence="4">Catalyzes the conversion of D-ribulose 5-phosphate to formate and 3,4-dihydroxy-2-butanone 4-phosphate.</text>
</comment>
<reference evidence="16 18" key="1">
    <citation type="submission" date="2014-05" db="EMBL/GenBank/DDBJ databases">
        <title>Genome Announcement of Sphingobium lucknowense F2.</title>
        <authorList>
            <person name="Lal R."/>
            <person name="Negi V."/>
            <person name="Lata P."/>
            <person name="Sangwan N."/>
            <person name="Gupta S.K."/>
            <person name="Rao D.L.N."/>
            <person name="Das S."/>
        </authorList>
    </citation>
    <scope>NUCLEOTIDE SEQUENCE [LARGE SCALE GENOMIC DNA]</scope>
    <source>
        <strain evidence="16 18">F2</strain>
    </source>
</reference>
<dbReference type="GO" id="GO:0046872">
    <property type="term" value="F:metal ion binding"/>
    <property type="evidence" value="ECO:0007669"/>
    <property type="project" value="UniProtKB-KW"/>
</dbReference>
<dbReference type="AlphaFoldDB" id="A0A8E0WPJ8"/>
<evidence type="ECO:0000313" key="17">
    <source>
        <dbReference type="EMBL" id="KER35496.1"/>
    </source>
</evidence>
<dbReference type="Gene3D" id="3.90.870.10">
    <property type="entry name" value="DHBP synthase"/>
    <property type="match status" value="1"/>
</dbReference>
<comment type="caution">
    <text evidence="16">The sequence shown here is derived from an EMBL/GenBank/DDBJ whole genome shotgun (WGS) entry which is preliminary data.</text>
</comment>
<keyword evidence="12" id="KW-0460">Magnesium</keyword>
<evidence type="ECO:0000256" key="13">
    <source>
        <dbReference type="ARBA" id="ARBA00023211"/>
    </source>
</evidence>
<keyword evidence="14" id="KW-0456">Lyase</keyword>
<evidence type="ECO:0000256" key="4">
    <source>
        <dbReference type="ARBA" id="ARBA00002284"/>
    </source>
</evidence>
<dbReference type="GO" id="GO:0003935">
    <property type="term" value="F:GTP cyclohydrolase II activity"/>
    <property type="evidence" value="ECO:0007669"/>
    <property type="project" value="TreeGrafter"/>
</dbReference>
<proteinExistence type="inferred from homology"/>
<evidence type="ECO:0000256" key="5">
    <source>
        <dbReference type="ARBA" id="ARBA00004904"/>
    </source>
</evidence>
<dbReference type="InterPro" id="IPR017945">
    <property type="entry name" value="DHBP_synth_RibB-like_a/b_dom"/>
</dbReference>
<dbReference type="EMBL" id="JANF02000071">
    <property type="protein sequence ID" value="KER35496.1"/>
    <property type="molecule type" value="Genomic_DNA"/>
</dbReference>
<dbReference type="Pfam" id="PF00926">
    <property type="entry name" value="DHBP_synthase"/>
    <property type="match status" value="1"/>
</dbReference>
<comment type="cofactor">
    <cofactor evidence="2">
        <name>Mn(2+)</name>
        <dbReference type="ChEBI" id="CHEBI:29035"/>
    </cofactor>
</comment>
<evidence type="ECO:0000256" key="1">
    <source>
        <dbReference type="ARBA" id="ARBA00000141"/>
    </source>
</evidence>
<name>A0A8E0WPJ8_9SPHN</name>
<evidence type="ECO:0000256" key="3">
    <source>
        <dbReference type="ARBA" id="ARBA00001946"/>
    </source>
</evidence>
<dbReference type="PANTHER" id="PTHR21327:SF34">
    <property type="entry name" value="3,4-DIHYDROXY-2-BUTANONE 4-PHOSPHATE SYNTHASE"/>
    <property type="match status" value="1"/>
</dbReference>
<evidence type="ECO:0000256" key="11">
    <source>
        <dbReference type="ARBA" id="ARBA00022723"/>
    </source>
</evidence>